<dbReference type="SMART" id="SM00028">
    <property type="entry name" value="TPR"/>
    <property type="match status" value="5"/>
</dbReference>
<name>A0AAU9XNH0_9CNID</name>
<feature type="compositionally biased region" description="Basic and acidic residues" evidence="4">
    <location>
        <begin position="962"/>
        <end position="971"/>
    </location>
</feature>
<evidence type="ECO:0000259" key="5">
    <source>
        <dbReference type="PROSITE" id="PS50017"/>
    </source>
</evidence>
<keyword evidence="1" id="KW-0677">Repeat</keyword>
<dbReference type="InterPro" id="IPR011990">
    <property type="entry name" value="TPR-like_helical_dom_sf"/>
</dbReference>
<dbReference type="Proteomes" id="UP001159428">
    <property type="component" value="Unassembled WGS sequence"/>
</dbReference>
<dbReference type="GO" id="GO:0005524">
    <property type="term" value="F:ATP binding"/>
    <property type="evidence" value="ECO:0007669"/>
    <property type="project" value="InterPro"/>
</dbReference>
<proteinExistence type="predicted"/>
<feature type="compositionally biased region" description="Polar residues" evidence="4">
    <location>
        <begin position="1474"/>
        <end position="1492"/>
    </location>
</feature>
<organism evidence="6 7">
    <name type="scientific">Pocillopora meandrina</name>
    <dbReference type="NCBI Taxonomy" id="46732"/>
    <lineage>
        <taxon>Eukaryota</taxon>
        <taxon>Metazoa</taxon>
        <taxon>Cnidaria</taxon>
        <taxon>Anthozoa</taxon>
        <taxon>Hexacorallia</taxon>
        <taxon>Scleractinia</taxon>
        <taxon>Astrocoeniina</taxon>
        <taxon>Pocilloporidae</taxon>
        <taxon>Pocillopora</taxon>
    </lineage>
</organism>
<dbReference type="PANTHER" id="PTHR45641:SF1">
    <property type="entry name" value="AAA+ ATPASE DOMAIN-CONTAINING PROTEIN"/>
    <property type="match status" value="1"/>
</dbReference>
<dbReference type="SMART" id="SM00005">
    <property type="entry name" value="DEATH"/>
    <property type="match status" value="1"/>
</dbReference>
<dbReference type="Pfam" id="PF13424">
    <property type="entry name" value="TPR_12"/>
    <property type="match status" value="1"/>
</dbReference>
<dbReference type="Pfam" id="PF00004">
    <property type="entry name" value="AAA"/>
    <property type="match status" value="1"/>
</dbReference>
<evidence type="ECO:0000256" key="2">
    <source>
        <dbReference type="ARBA" id="ARBA00022803"/>
    </source>
</evidence>
<feature type="compositionally biased region" description="Basic and acidic residues" evidence="4">
    <location>
        <begin position="980"/>
        <end position="994"/>
    </location>
</feature>
<dbReference type="InterPro" id="IPR019734">
    <property type="entry name" value="TPR_rpt"/>
</dbReference>
<evidence type="ECO:0000256" key="3">
    <source>
        <dbReference type="PROSITE-ProRule" id="PRU00339"/>
    </source>
</evidence>
<dbReference type="Gene3D" id="1.25.40.10">
    <property type="entry name" value="Tetratricopeptide repeat domain"/>
    <property type="match status" value="2"/>
</dbReference>
<evidence type="ECO:0000256" key="4">
    <source>
        <dbReference type="SAM" id="MobiDB-lite"/>
    </source>
</evidence>
<dbReference type="EMBL" id="CALNXJ010000050">
    <property type="protein sequence ID" value="CAH3151931.1"/>
    <property type="molecule type" value="Genomic_DNA"/>
</dbReference>
<dbReference type="SUPFAM" id="SSF52540">
    <property type="entry name" value="P-loop containing nucleoside triphosphate hydrolases"/>
    <property type="match status" value="1"/>
</dbReference>
<feature type="repeat" description="TPR" evidence="3">
    <location>
        <begin position="642"/>
        <end position="675"/>
    </location>
</feature>
<dbReference type="GO" id="GO:0007165">
    <property type="term" value="P:signal transduction"/>
    <property type="evidence" value="ECO:0007669"/>
    <property type="project" value="InterPro"/>
</dbReference>
<evidence type="ECO:0000256" key="1">
    <source>
        <dbReference type="ARBA" id="ARBA00022737"/>
    </source>
</evidence>
<dbReference type="Gene3D" id="2.60.220.30">
    <property type="match status" value="2"/>
</dbReference>
<feature type="region of interest" description="Disordered" evidence="4">
    <location>
        <begin position="1474"/>
        <end position="1513"/>
    </location>
</feature>
<dbReference type="PRINTS" id="PR00364">
    <property type="entry name" value="DISEASERSIST"/>
</dbReference>
<dbReference type="Gene3D" id="1.10.533.10">
    <property type="entry name" value="Death Domain, Fas"/>
    <property type="match status" value="1"/>
</dbReference>
<accession>A0AAU9XNH0</accession>
<sequence>MAAVAIESHLPLQHLFKDISPKFDPTESKNVVQSLKNNYGGKFYSLGSHDLLQCLQLLAKHGYVSGGKMKLIEDYVAPKSSKEELIKEDIRKFKASRPAVKEEEFQGRDDDIKEITEKLESKEVPVLNLFGSSGVGKTRLANEVCSQWRGNYRVFDLRDVKSIKAMYYHILSSLDLSVPVGFVNLNYVVKKVRDKIKDLKSGEHSVLFLLDNVDRFATGQEMDGKSLKTDFVQFLGQLFELDGKGERCALKLLLTSRIEFTNAKLVDNFQVKSLKTSSSEKILFPAGSTGVQVHQKDNLIGISKGFPIVLKGMGAILRQERKSADDLIAEVAATPEKSKVHEDAEEMSVSFEEEGVDAGQISVIREMFATLPSDRLKVTAVVISLFHGPFSVATASKVLGIDQSEALAQLEGLVASAIISVVDKEAKERKYDIHPLLQKYADSIKSDEHFSAAYMKAKGRYYELFMSRMKKIAKLIDPEYVKAFHLFDTDRANYEFVLEISLQPEYFKVPGEFHENALIASLFIAMLTEGKVVTLFHSWAEMCEDDGKSGSLGRTQLKCWEALQVADIHGTEKGFEVLKEALGSMEKVEDQSTDTFKLTKALYLHTEGEILWRNIDYKKALESLQLSLTFSEELLKEHTDLARCYNAVGNCYSRLNQPTVALEFYEKAYNMQKKLAGSEYHVHMPMYKHQIGTAYQGLQKYDKAVEYYRDALRLLEELNLSGSGDEAHFCREIANALLWQEKYSEAAEPAMRAYNIRKKLLKNHPLTVRSIFQRAILQHRLQDYDGALKLYLEAWEMEKSLDVGNHSEVWQKIITGVEDMCDFLKNGEKKQTFRKDALKFCKQFWIEKKKYPRFAFIDSNKDIIDTLMDLVSDENDKYELQKEQLWFYEGMYNATREELQKVCDLETESDTLHYMLEEMTKLLNQMIHLCHQLKDYKQEELYTNELQAVKDGRVPEVTSHSKAPEEEKSLEVEEFSSRSTDQDGRQKEEAARKVDERKTVIKRGKIADESETWNLAKAGASITFNLGAITKSLTITCSLWTPAALSPPIGSNELLVSNVIELSYDGPPDLEFMENASGSINVALLHSASNFKGYEVVIKQLVDSEYNEWEDLETKNIWYSSVHPTVSNWTCPSAEASCSKRWFSSFAAVWRLKSFVFPKPMSKTSEFICSLPDYPNVSVAIPWNSLPANTDFSLTLKVQEVPTIDHDVEGMFVGPILHISCSNNVKLSAPAKISLPLALTDGEIEPAELHSGQVKILHLNSREESQEWTDITDHLDMPVVLRDGIVTFQVKTFCGFWPLLLKTLTNIPWKCVTLLHGGFMQQHAGFLACLCDDIVTSRYVLKMFCFPQHLRSGLNIDISSKYFVNMQGEGTSQKPLSCGDETYVSLSNGFEVHGKGNVKDIVLKFLRHDPFEQSLRVIIKDPGDLQVDFLKLLGDKERKNSPILCQVPIIPRSPVQHPTPVTFDFEERIGISAQSVKDSSAKQPTVESSSCSPVAAPKKRKRQSVIHEVKDGEPSDCELEELSQELGEKWEELGRRLGFNQAAITNFDEDNNKLAKKAFKMLMAWKQKEGCEATYTALYDALRHKLVKCNRLAELFCCEEIEDNASP</sequence>
<dbReference type="GO" id="GO:0016887">
    <property type="term" value="F:ATP hydrolysis activity"/>
    <property type="evidence" value="ECO:0007669"/>
    <property type="project" value="InterPro"/>
</dbReference>
<evidence type="ECO:0000313" key="6">
    <source>
        <dbReference type="EMBL" id="CAH3151931.1"/>
    </source>
</evidence>
<dbReference type="InterPro" id="IPR011029">
    <property type="entry name" value="DEATH-like_dom_sf"/>
</dbReference>
<protein>
    <recommendedName>
        <fullName evidence="5">Death domain-containing protein</fullName>
    </recommendedName>
</protein>
<evidence type="ECO:0000313" key="7">
    <source>
        <dbReference type="Proteomes" id="UP001159428"/>
    </source>
</evidence>
<reference evidence="6 7" key="1">
    <citation type="submission" date="2022-05" db="EMBL/GenBank/DDBJ databases">
        <authorList>
            <consortium name="Genoscope - CEA"/>
            <person name="William W."/>
        </authorList>
    </citation>
    <scope>NUCLEOTIDE SEQUENCE [LARGE SCALE GENOMIC DNA]</scope>
</reference>
<dbReference type="Pfam" id="PF00531">
    <property type="entry name" value="Death"/>
    <property type="match status" value="1"/>
</dbReference>
<dbReference type="Gene3D" id="3.40.50.300">
    <property type="entry name" value="P-loop containing nucleotide triphosphate hydrolases"/>
    <property type="match status" value="1"/>
</dbReference>
<comment type="caution">
    <text evidence="6">The sequence shown here is derived from an EMBL/GenBank/DDBJ whole genome shotgun (WGS) entry which is preliminary data.</text>
</comment>
<feature type="repeat" description="TPR" evidence="3">
    <location>
        <begin position="685"/>
        <end position="718"/>
    </location>
</feature>
<feature type="domain" description="Death" evidence="5">
    <location>
        <begin position="1515"/>
        <end position="1583"/>
    </location>
</feature>
<dbReference type="PROSITE" id="PS50005">
    <property type="entry name" value="TPR"/>
    <property type="match status" value="2"/>
</dbReference>
<dbReference type="InterPro" id="IPR003959">
    <property type="entry name" value="ATPase_AAA_core"/>
</dbReference>
<feature type="region of interest" description="Disordered" evidence="4">
    <location>
        <begin position="953"/>
        <end position="994"/>
    </location>
</feature>
<dbReference type="InterPro" id="IPR027417">
    <property type="entry name" value="P-loop_NTPase"/>
</dbReference>
<dbReference type="Pfam" id="PF13181">
    <property type="entry name" value="TPR_8"/>
    <property type="match status" value="1"/>
</dbReference>
<dbReference type="InterPro" id="IPR000488">
    <property type="entry name" value="Death_dom"/>
</dbReference>
<dbReference type="SUPFAM" id="SSF48452">
    <property type="entry name" value="TPR-like"/>
    <property type="match status" value="1"/>
</dbReference>
<dbReference type="PANTHER" id="PTHR45641">
    <property type="entry name" value="TETRATRICOPEPTIDE REPEAT PROTEIN (AFU_ORTHOLOGUE AFUA_6G03870)"/>
    <property type="match status" value="1"/>
</dbReference>
<keyword evidence="2 3" id="KW-0802">TPR repeat</keyword>
<dbReference type="CDD" id="cd01670">
    <property type="entry name" value="Death"/>
    <property type="match status" value="1"/>
</dbReference>
<dbReference type="PROSITE" id="PS50017">
    <property type="entry name" value="DEATH_DOMAIN"/>
    <property type="match status" value="1"/>
</dbReference>
<gene>
    <name evidence="6" type="ORF">PMEA_00026488</name>
</gene>
<keyword evidence="7" id="KW-1185">Reference proteome</keyword>
<dbReference type="SUPFAM" id="SSF47986">
    <property type="entry name" value="DEATH domain"/>
    <property type="match status" value="1"/>
</dbReference>